<keyword evidence="3" id="KW-1185">Reference proteome</keyword>
<sequence>MPFPPRCPHAMARCKEKKPPEQDIGQGHRVTCYLYGPDLPDRSNDRSRQAQGVNGD</sequence>
<evidence type="ECO:0000313" key="3">
    <source>
        <dbReference type="Proteomes" id="UP000427906"/>
    </source>
</evidence>
<evidence type="ECO:0000313" key="2">
    <source>
        <dbReference type="EMBL" id="BBO71203.1"/>
    </source>
</evidence>
<dbReference type="EMBL" id="AP021874">
    <property type="protein sequence ID" value="BBO71203.1"/>
    <property type="molecule type" value="Genomic_DNA"/>
</dbReference>
<gene>
    <name evidence="2" type="ORF">DSCA_51330</name>
</gene>
<protein>
    <recommendedName>
        <fullName evidence="4">Oligopeptide/dipeptide ABC transporter C-terminal domain-containing protein</fullName>
    </recommendedName>
</protein>
<name>A0A5K7YSS6_9BACT</name>
<feature type="compositionally biased region" description="Basic and acidic residues" evidence="1">
    <location>
        <begin position="39"/>
        <end position="48"/>
    </location>
</feature>
<reference evidence="2 3" key="1">
    <citation type="submission" date="2019-11" db="EMBL/GenBank/DDBJ databases">
        <title>Comparative genomics of hydrocarbon-degrading Desulfosarcina strains.</title>
        <authorList>
            <person name="Watanabe M."/>
            <person name="Kojima H."/>
            <person name="Fukui M."/>
        </authorList>
    </citation>
    <scope>NUCLEOTIDE SEQUENCE [LARGE SCALE GENOMIC DNA]</scope>
    <source>
        <strain evidence="2 3">PL12</strain>
    </source>
</reference>
<dbReference type="AlphaFoldDB" id="A0A5K7YSS6"/>
<proteinExistence type="predicted"/>
<dbReference type="KEGG" id="dalk:DSCA_51330"/>
<dbReference type="Proteomes" id="UP000427906">
    <property type="component" value="Chromosome"/>
</dbReference>
<organism evidence="2 3">
    <name type="scientific">Desulfosarcina alkanivorans</name>
    <dbReference type="NCBI Taxonomy" id="571177"/>
    <lineage>
        <taxon>Bacteria</taxon>
        <taxon>Pseudomonadati</taxon>
        <taxon>Thermodesulfobacteriota</taxon>
        <taxon>Desulfobacteria</taxon>
        <taxon>Desulfobacterales</taxon>
        <taxon>Desulfosarcinaceae</taxon>
        <taxon>Desulfosarcina</taxon>
    </lineage>
</organism>
<feature type="region of interest" description="Disordered" evidence="1">
    <location>
        <begin position="1"/>
        <end position="56"/>
    </location>
</feature>
<evidence type="ECO:0008006" key="4">
    <source>
        <dbReference type="Google" id="ProtNLM"/>
    </source>
</evidence>
<evidence type="ECO:0000256" key="1">
    <source>
        <dbReference type="SAM" id="MobiDB-lite"/>
    </source>
</evidence>
<accession>A0A5K7YSS6</accession>